<dbReference type="GO" id="GO:0004672">
    <property type="term" value="F:protein kinase activity"/>
    <property type="evidence" value="ECO:0007669"/>
    <property type="project" value="UniProtKB-ARBA"/>
</dbReference>
<feature type="domain" description="HPt" evidence="4">
    <location>
        <begin position="107"/>
        <end position="206"/>
    </location>
</feature>
<dbReference type="SUPFAM" id="SSF47226">
    <property type="entry name" value="Histidine-containing phosphotransfer domain, HPT domain"/>
    <property type="match status" value="1"/>
</dbReference>
<dbReference type="Proteomes" id="UP000326641">
    <property type="component" value="Unassembled WGS sequence"/>
</dbReference>
<reference evidence="5" key="1">
    <citation type="submission" date="2018-11" db="EMBL/GenBank/DDBJ databases">
        <authorList>
            <person name="Onetto C."/>
        </authorList>
    </citation>
    <scope>NUCLEOTIDE SEQUENCE [LARGE SCALE GENOMIC DNA]</scope>
</reference>
<evidence type="ECO:0000256" key="2">
    <source>
        <dbReference type="PROSITE-ProRule" id="PRU00110"/>
    </source>
</evidence>
<keyword evidence="2" id="KW-0597">Phosphoprotein</keyword>
<evidence type="ECO:0000256" key="3">
    <source>
        <dbReference type="SAM" id="MobiDB-lite"/>
    </source>
</evidence>
<dbReference type="EMBL" id="UXAT02000006">
    <property type="protein sequence ID" value="VUX45706.1"/>
    <property type="molecule type" value="Genomic_DNA"/>
</dbReference>
<comment type="caution">
    <text evidence="5">The sequence shown here is derived from an EMBL/GenBank/DDBJ whole genome shotgun (WGS) entry which is preliminary data.</text>
</comment>
<evidence type="ECO:0000313" key="5">
    <source>
        <dbReference type="EMBL" id="VUX45706.1"/>
    </source>
</evidence>
<dbReference type="AlphaFoldDB" id="A0A564WB74"/>
<dbReference type="InterPro" id="IPR008207">
    <property type="entry name" value="Sig_transdc_His_kin_Hpt_dom"/>
</dbReference>
<keyword evidence="6" id="KW-1185">Reference proteome</keyword>
<gene>
    <name evidence="5" type="ORF">DF3PA_140087</name>
</gene>
<evidence type="ECO:0000259" key="4">
    <source>
        <dbReference type="PROSITE" id="PS50894"/>
    </source>
</evidence>
<dbReference type="Pfam" id="PF01627">
    <property type="entry name" value="Hpt"/>
    <property type="match status" value="1"/>
</dbReference>
<feature type="region of interest" description="Disordered" evidence="3">
    <location>
        <begin position="1"/>
        <end position="80"/>
    </location>
</feature>
<feature type="compositionally biased region" description="Basic and acidic residues" evidence="3">
    <location>
        <begin position="54"/>
        <end position="67"/>
    </location>
</feature>
<sequence length="206" mass="22047">MGASIGLQELWNEPCENADRLQNRPEPAPRTDDRTQARDVNDRVRCAPMAKSDQVPRRTEGPRRTDGNSRPPSAVATSAGAATIGDTVPLLDSNALQTLRDLSGPGDETFFVEVIDLYLKDSVALVGSIRQAALSRDAHALMPAAHSLRSSSGNVGAASLSAVCRALECAASGNGMDDIDPLLAQLERIYPLVCRALRVECERTQP</sequence>
<accession>A0A564WB74</accession>
<dbReference type="GO" id="GO:0000160">
    <property type="term" value="P:phosphorelay signal transduction system"/>
    <property type="evidence" value="ECO:0007669"/>
    <property type="project" value="UniProtKB-KW"/>
</dbReference>
<organism evidence="5 6">
    <name type="scientific">Candidatus Defluviicoccus seviourii</name>
    <dbReference type="NCBI Taxonomy" id="2565273"/>
    <lineage>
        <taxon>Bacteria</taxon>
        <taxon>Pseudomonadati</taxon>
        <taxon>Pseudomonadota</taxon>
        <taxon>Alphaproteobacteria</taxon>
        <taxon>Rhodospirillales</taxon>
        <taxon>Rhodospirillaceae</taxon>
        <taxon>Defluviicoccus</taxon>
    </lineage>
</organism>
<dbReference type="Gene3D" id="1.20.120.160">
    <property type="entry name" value="HPT domain"/>
    <property type="match status" value="1"/>
</dbReference>
<evidence type="ECO:0000256" key="1">
    <source>
        <dbReference type="ARBA" id="ARBA00023012"/>
    </source>
</evidence>
<evidence type="ECO:0000313" key="6">
    <source>
        <dbReference type="Proteomes" id="UP000326641"/>
    </source>
</evidence>
<feature type="compositionally biased region" description="Basic and acidic residues" evidence="3">
    <location>
        <begin position="17"/>
        <end position="45"/>
    </location>
</feature>
<feature type="modified residue" description="Phosphohistidine" evidence="2">
    <location>
        <position position="146"/>
    </location>
</feature>
<protein>
    <recommendedName>
        <fullName evidence="4">HPt domain-containing protein</fullName>
    </recommendedName>
</protein>
<proteinExistence type="predicted"/>
<dbReference type="InterPro" id="IPR036641">
    <property type="entry name" value="HPT_dom_sf"/>
</dbReference>
<dbReference type="PROSITE" id="PS50894">
    <property type="entry name" value="HPT"/>
    <property type="match status" value="1"/>
</dbReference>
<name>A0A564WB74_9PROT</name>
<keyword evidence="1" id="KW-0902">Two-component regulatory system</keyword>